<dbReference type="Gramene" id="AET4Gv20237600.1">
    <property type="protein sequence ID" value="AET4Gv20237600.1"/>
    <property type="gene ID" value="AET4Gv20237600"/>
</dbReference>
<proteinExistence type="predicted"/>
<organism evidence="1 2">
    <name type="scientific">Aegilops tauschii subsp. strangulata</name>
    <name type="common">Goatgrass</name>
    <dbReference type="NCBI Taxonomy" id="200361"/>
    <lineage>
        <taxon>Eukaryota</taxon>
        <taxon>Viridiplantae</taxon>
        <taxon>Streptophyta</taxon>
        <taxon>Embryophyta</taxon>
        <taxon>Tracheophyta</taxon>
        <taxon>Spermatophyta</taxon>
        <taxon>Magnoliopsida</taxon>
        <taxon>Liliopsida</taxon>
        <taxon>Poales</taxon>
        <taxon>Poaceae</taxon>
        <taxon>BOP clade</taxon>
        <taxon>Pooideae</taxon>
        <taxon>Triticodae</taxon>
        <taxon>Triticeae</taxon>
        <taxon>Triticinae</taxon>
        <taxon>Aegilops</taxon>
    </lineage>
</organism>
<reference evidence="1" key="4">
    <citation type="submission" date="2019-03" db="UniProtKB">
        <authorList>
            <consortium name="EnsemblPlants"/>
        </authorList>
    </citation>
    <scope>IDENTIFICATION</scope>
</reference>
<reference evidence="2" key="1">
    <citation type="journal article" date="2014" name="Science">
        <title>Ancient hybridizations among the ancestral genomes of bread wheat.</title>
        <authorList>
            <consortium name="International Wheat Genome Sequencing Consortium,"/>
            <person name="Marcussen T."/>
            <person name="Sandve S.R."/>
            <person name="Heier L."/>
            <person name="Spannagl M."/>
            <person name="Pfeifer M."/>
            <person name="Jakobsen K.S."/>
            <person name="Wulff B.B."/>
            <person name="Steuernagel B."/>
            <person name="Mayer K.F."/>
            <person name="Olsen O.A."/>
        </authorList>
    </citation>
    <scope>NUCLEOTIDE SEQUENCE [LARGE SCALE GENOMIC DNA]</scope>
    <source>
        <strain evidence="2">cv. AL8/78</strain>
    </source>
</reference>
<reference evidence="1" key="3">
    <citation type="journal article" date="2017" name="Nature">
        <title>Genome sequence of the progenitor of the wheat D genome Aegilops tauschii.</title>
        <authorList>
            <person name="Luo M.C."/>
            <person name="Gu Y.Q."/>
            <person name="Puiu D."/>
            <person name="Wang H."/>
            <person name="Twardziok S.O."/>
            <person name="Deal K.R."/>
            <person name="Huo N."/>
            <person name="Zhu T."/>
            <person name="Wang L."/>
            <person name="Wang Y."/>
            <person name="McGuire P.E."/>
            <person name="Liu S."/>
            <person name="Long H."/>
            <person name="Ramasamy R.K."/>
            <person name="Rodriguez J.C."/>
            <person name="Van S.L."/>
            <person name="Yuan L."/>
            <person name="Wang Z."/>
            <person name="Xia Z."/>
            <person name="Xiao L."/>
            <person name="Anderson O.D."/>
            <person name="Ouyang S."/>
            <person name="Liang Y."/>
            <person name="Zimin A.V."/>
            <person name="Pertea G."/>
            <person name="Qi P."/>
            <person name="Bennetzen J.L."/>
            <person name="Dai X."/>
            <person name="Dawson M.W."/>
            <person name="Muller H.G."/>
            <person name="Kugler K."/>
            <person name="Rivarola-Duarte L."/>
            <person name="Spannagl M."/>
            <person name="Mayer K.F.X."/>
            <person name="Lu F.H."/>
            <person name="Bevan M.W."/>
            <person name="Leroy P."/>
            <person name="Li P."/>
            <person name="You F.M."/>
            <person name="Sun Q."/>
            <person name="Liu Z."/>
            <person name="Lyons E."/>
            <person name="Wicker T."/>
            <person name="Salzberg S.L."/>
            <person name="Devos K.M."/>
            <person name="Dvorak J."/>
        </authorList>
    </citation>
    <scope>NUCLEOTIDE SEQUENCE [LARGE SCALE GENOMIC DNA]</scope>
    <source>
        <strain evidence="1">cv. AL8/78</strain>
    </source>
</reference>
<dbReference type="AlphaFoldDB" id="A0A453HMA3"/>
<keyword evidence="2" id="KW-1185">Reference proteome</keyword>
<reference evidence="2" key="2">
    <citation type="journal article" date="2017" name="Nat. Plants">
        <title>The Aegilops tauschii genome reveals multiple impacts of transposons.</title>
        <authorList>
            <person name="Zhao G."/>
            <person name="Zou C."/>
            <person name="Li K."/>
            <person name="Wang K."/>
            <person name="Li T."/>
            <person name="Gao L."/>
            <person name="Zhang X."/>
            <person name="Wang H."/>
            <person name="Yang Z."/>
            <person name="Liu X."/>
            <person name="Jiang W."/>
            <person name="Mao L."/>
            <person name="Kong X."/>
            <person name="Jiao Y."/>
            <person name="Jia J."/>
        </authorList>
    </citation>
    <scope>NUCLEOTIDE SEQUENCE [LARGE SCALE GENOMIC DNA]</scope>
    <source>
        <strain evidence="2">cv. AL8/78</strain>
    </source>
</reference>
<accession>A0A453HMA3</accession>
<sequence length="155" mass="17493">MPSSHLAPLALVHKQASSLLDGLLWKVAYIWMDSSWMLADNEDRWLLAREARMVHMLVLPKPLKFFMPARREGWLLTAPARSAHDSGGCALLMAASLGFLEPCGKEGTTLGHRVALATYRERGERRRHEGLRQLAAWYAVASMGRRACEGIRRER</sequence>
<protein>
    <submittedName>
        <fullName evidence="1">Uncharacterized protein</fullName>
    </submittedName>
</protein>
<dbReference type="EnsemblPlants" id="AET4Gv20237600.1">
    <property type="protein sequence ID" value="AET4Gv20237600.1"/>
    <property type="gene ID" value="AET4Gv20237600"/>
</dbReference>
<evidence type="ECO:0000313" key="2">
    <source>
        <dbReference type="Proteomes" id="UP000015105"/>
    </source>
</evidence>
<evidence type="ECO:0000313" key="1">
    <source>
        <dbReference type="EnsemblPlants" id="AET4Gv20237600.1"/>
    </source>
</evidence>
<reference evidence="1" key="5">
    <citation type="journal article" date="2021" name="G3 (Bethesda)">
        <title>Aegilops tauschii genome assembly Aet v5.0 features greater sequence contiguity and improved annotation.</title>
        <authorList>
            <person name="Wang L."/>
            <person name="Zhu T."/>
            <person name="Rodriguez J.C."/>
            <person name="Deal K.R."/>
            <person name="Dubcovsky J."/>
            <person name="McGuire P.E."/>
            <person name="Lux T."/>
            <person name="Spannagl M."/>
            <person name="Mayer K.F.X."/>
            <person name="Baldrich P."/>
            <person name="Meyers B.C."/>
            <person name="Huo N."/>
            <person name="Gu Y.Q."/>
            <person name="Zhou H."/>
            <person name="Devos K.M."/>
            <person name="Bennetzen J.L."/>
            <person name="Unver T."/>
            <person name="Budak H."/>
            <person name="Gulick P.J."/>
            <person name="Galiba G."/>
            <person name="Kalapos B."/>
            <person name="Nelson D.R."/>
            <person name="Li P."/>
            <person name="You F.M."/>
            <person name="Luo M.C."/>
            <person name="Dvorak J."/>
        </authorList>
    </citation>
    <scope>NUCLEOTIDE SEQUENCE [LARGE SCALE GENOMIC DNA]</scope>
    <source>
        <strain evidence="1">cv. AL8/78</strain>
    </source>
</reference>
<dbReference type="Proteomes" id="UP000015105">
    <property type="component" value="Chromosome 4D"/>
</dbReference>
<name>A0A453HMA3_AEGTS</name>